<proteinExistence type="predicted"/>
<gene>
    <name evidence="4" type="ORF">SAMN04515671_3152</name>
</gene>
<dbReference type="InterPro" id="IPR050109">
    <property type="entry name" value="HTH-type_TetR-like_transc_reg"/>
</dbReference>
<feature type="domain" description="HTH tetR-type" evidence="3">
    <location>
        <begin position="9"/>
        <end position="69"/>
    </location>
</feature>
<dbReference type="PRINTS" id="PR00455">
    <property type="entry name" value="HTHTETR"/>
</dbReference>
<dbReference type="RefSeq" id="WP_090477369.1">
    <property type="nucleotide sequence ID" value="NZ_LT629710.1"/>
</dbReference>
<organism evidence="4 5">
    <name type="scientific">Nakamurella panacisegetis</name>
    <dbReference type="NCBI Taxonomy" id="1090615"/>
    <lineage>
        <taxon>Bacteria</taxon>
        <taxon>Bacillati</taxon>
        <taxon>Actinomycetota</taxon>
        <taxon>Actinomycetes</taxon>
        <taxon>Nakamurellales</taxon>
        <taxon>Nakamurellaceae</taxon>
        <taxon>Nakamurella</taxon>
    </lineage>
</organism>
<dbReference type="Pfam" id="PF17926">
    <property type="entry name" value="TetR_C_21"/>
    <property type="match status" value="1"/>
</dbReference>
<evidence type="ECO:0000256" key="1">
    <source>
        <dbReference type="ARBA" id="ARBA00023125"/>
    </source>
</evidence>
<evidence type="ECO:0000313" key="4">
    <source>
        <dbReference type="EMBL" id="SDP18222.1"/>
    </source>
</evidence>
<dbReference type="InterPro" id="IPR009057">
    <property type="entry name" value="Homeodomain-like_sf"/>
</dbReference>
<dbReference type="STRING" id="1090615.SAMN04515671_3152"/>
<dbReference type="PANTHER" id="PTHR30328">
    <property type="entry name" value="TRANSCRIPTIONAL REPRESSOR"/>
    <property type="match status" value="1"/>
</dbReference>
<dbReference type="Proteomes" id="UP000198741">
    <property type="component" value="Chromosome I"/>
</dbReference>
<keyword evidence="1 2" id="KW-0238">DNA-binding</keyword>
<accession>A0A1H0QLR9</accession>
<keyword evidence="5" id="KW-1185">Reference proteome</keyword>
<dbReference type="PANTHER" id="PTHR30328:SF54">
    <property type="entry name" value="HTH-TYPE TRANSCRIPTIONAL REPRESSOR SCO4008"/>
    <property type="match status" value="1"/>
</dbReference>
<dbReference type="EMBL" id="LT629710">
    <property type="protein sequence ID" value="SDP18222.1"/>
    <property type="molecule type" value="Genomic_DNA"/>
</dbReference>
<dbReference type="GO" id="GO:0006355">
    <property type="term" value="P:regulation of DNA-templated transcription"/>
    <property type="evidence" value="ECO:0007669"/>
    <property type="project" value="UniProtKB-ARBA"/>
</dbReference>
<dbReference type="InterPro" id="IPR041467">
    <property type="entry name" value="Sco4008_C"/>
</dbReference>
<dbReference type="PROSITE" id="PS50977">
    <property type="entry name" value="HTH_TETR_2"/>
    <property type="match status" value="1"/>
</dbReference>
<sequence length="195" mass="21169">MGIRADRAAATRQKLLEAAREEFQRNGFAGGRIDAIAASAGVNKRLIYDHFTSKAGLFDAVLADNVERVAAAVPFTPGSLPDYAVALFDYWMQNSTSLRLFSWRNIELNATPASEDATYREMIRQVEAAGAAATAGLPADHLLALMFALLLAWAIPADVFQELGGQELAARRATIRTAIERLLRPVATPDTQADH</sequence>
<dbReference type="OrthoDB" id="4726108at2"/>
<name>A0A1H0QLR9_9ACTN</name>
<evidence type="ECO:0000259" key="3">
    <source>
        <dbReference type="PROSITE" id="PS50977"/>
    </source>
</evidence>
<dbReference type="Pfam" id="PF00440">
    <property type="entry name" value="TetR_N"/>
    <property type="match status" value="1"/>
</dbReference>
<dbReference type="SUPFAM" id="SSF48498">
    <property type="entry name" value="Tetracyclin repressor-like, C-terminal domain"/>
    <property type="match status" value="1"/>
</dbReference>
<dbReference type="InterPro" id="IPR001647">
    <property type="entry name" value="HTH_TetR"/>
</dbReference>
<dbReference type="Gene3D" id="1.10.357.10">
    <property type="entry name" value="Tetracycline Repressor, domain 2"/>
    <property type="match status" value="1"/>
</dbReference>
<dbReference type="InterPro" id="IPR036271">
    <property type="entry name" value="Tet_transcr_reg_TetR-rel_C_sf"/>
</dbReference>
<feature type="DNA-binding region" description="H-T-H motif" evidence="2">
    <location>
        <begin position="32"/>
        <end position="51"/>
    </location>
</feature>
<protein>
    <submittedName>
        <fullName evidence="4">DNA-binding transcriptional regulator, AcrR family</fullName>
    </submittedName>
</protein>
<reference evidence="4 5" key="1">
    <citation type="submission" date="2016-10" db="EMBL/GenBank/DDBJ databases">
        <authorList>
            <person name="de Groot N.N."/>
        </authorList>
    </citation>
    <scope>NUCLEOTIDE SEQUENCE [LARGE SCALE GENOMIC DNA]</scope>
    <source>
        <strain evidence="5">P4-7,KCTC 19426,CECT 7604</strain>
    </source>
</reference>
<evidence type="ECO:0000313" key="5">
    <source>
        <dbReference type="Proteomes" id="UP000198741"/>
    </source>
</evidence>
<dbReference type="AlphaFoldDB" id="A0A1H0QLR9"/>
<dbReference type="GO" id="GO:0003677">
    <property type="term" value="F:DNA binding"/>
    <property type="evidence" value="ECO:0007669"/>
    <property type="project" value="UniProtKB-UniRule"/>
</dbReference>
<evidence type="ECO:0000256" key="2">
    <source>
        <dbReference type="PROSITE-ProRule" id="PRU00335"/>
    </source>
</evidence>
<dbReference type="SUPFAM" id="SSF46689">
    <property type="entry name" value="Homeodomain-like"/>
    <property type="match status" value="1"/>
</dbReference>